<dbReference type="Pfam" id="PF11816">
    <property type="entry name" value="DUF3337"/>
    <property type="match status" value="1"/>
</dbReference>
<evidence type="ECO:0000313" key="6">
    <source>
        <dbReference type="EMBL" id="EDV27114.1"/>
    </source>
</evidence>
<feature type="repeat" description="WD" evidence="4">
    <location>
        <begin position="117"/>
        <end position="152"/>
    </location>
</feature>
<organism evidence="6 7">
    <name type="scientific">Trichoplax adhaerens</name>
    <name type="common">Trichoplax reptans</name>
    <dbReference type="NCBI Taxonomy" id="10228"/>
    <lineage>
        <taxon>Eukaryota</taxon>
        <taxon>Metazoa</taxon>
        <taxon>Placozoa</taxon>
        <taxon>Uniplacotomia</taxon>
        <taxon>Trichoplacea</taxon>
        <taxon>Trichoplacidae</taxon>
        <taxon>Trichoplax</taxon>
    </lineage>
</organism>
<feature type="repeat" description="WD" evidence="4">
    <location>
        <begin position="31"/>
        <end position="72"/>
    </location>
</feature>
<feature type="compositionally biased region" description="Polar residues" evidence="5">
    <location>
        <begin position="337"/>
        <end position="350"/>
    </location>
</feature>
<dbReference type="GO" id="GO:0000724">
    <property type="term" value="P:double-strand break repair via homologous recombination"/>
    <property type="evidence" value="ECO:0000318"/>
    <property type="project" value="GO_Central"/>
</dbReference>
<evidence type="ECO:0000256" key="4">
    <source>
        <dbReference type="PROSITE-ProRule" id="PRU00221"/>
    </source>
</evidence>
<dbReference type="PROSITE" id="PS50294">
    <property type="entry name" value="WD_REPEATS_REGION"/>
    <property type="match status" value="5"/>
</dbReference>
<feature type="compositionally biased region" description="Polar residues" evidence="5">
    <location>
        <begin position="604"/>
        <end position="617"/>
    </location>
</feature>
<feature type="region of interest" description="Disordered" evidence="5">
    <location>
        <begin position="331"/>
        <end position="350"/>
    </location>
</feature>
<feature type="repeat" description="WD" evidence="4">
    <location>
        <begin position="168"/>
        <end position="209"/>
    </location>
</feature>
<dbReference type="OMA" id="IRHYHIL"/>
<dbReference type="GeneID" id="6751801"/>
<proteinExistence type="inferred from homology"/>
<name>B3RSV8_TRIAD</name>
<dbReference type="PANTHER" id="PTHR19862:SF14">
    <property type="entry name" value="WD REPEAT-CONTAINING PROTEIN 48"/>
    <property type="match status" value="1"/>
</dbReference>
<dbReference type="FunFam" id="2.130.10.10:FF:000543">
    <property type="entry name" value="WD repeat-containing protein 48 homolog"/>
    <property type="match status" value="1"/>
</dbReference>
<dbReference type="AlphaFoldDB" id="B3RSV8"/>
<dbReference type="PANTHER" id="PTHR19862">
    <property type="entry name" value="WD REPEAT-CONTAINING PROTEIN 48"/>
    <property type="match status" value="1"/>
</dbReference>
<dbReference type="InterPro" id="IPR036322">
    <property type="entry name" value="WD40_repeat_dom_sf"/>
</dbReference>
<comment type="similarity">
    <text evidence="1">Belongs to the WD repeat WDR48 family.</text>
</comment>
<dbReference type="CDD" id="cd00200">
    <property type="entry name" value="WD40"/>
    <property type="match status" value="1"/>
</dbReference>
<dbReference type="Pfam" id="PF00400">
    <property type="entry name" value="WD40"/>
    <property type="match status" value="6"/>
</dbReference>
<evidence type="ECO:0000313" key="7">
    <source>
        <dbReference type="Proteomes" id="UP000009022"/>
    </source>
</evidence>
<sequence length="687" mass="77467">MASNHYNSSRGYTNNHKVKTILTFTIRDESERRHRSGINALQIDQNNNYLYTACRDSIIRCWNVSNDEGTYIRSMEHHSDWVNDLVLCHNGKTIISGSSDTTVKVWDAVRGCCQSTLYTHRDYVRALAYSKQRDLFASSGFDKQIYLWDVTTLVALTPSNNVLKTKPLNGQKNSVYSIAMDAGGTVVVTGSTERALRVWDIRDPRKNGRMMKLIGHTDNVKTVMLSADGTKCLSGSSDGSVKLWSLGQQRCITTFKNHEAGVWALCVDENFTSFYSGGNDCKVFYTDMRQSQGALFCTEKHPVLKMIIQDEPKSLWVATTSSDVHRWPINDKDATGSRITENGTSASSRPLETTSDCTIKGCSGIFKYHVMNDRRHILTKDTDDSVALYDVLKARKVEELGEIDYEKEIEKRKQLVYVPNWFTVDVKTGMLNISLEESDCFSAWISAKDLLPGNSDNFSDCKVNLGCVTLKALMNYFPEKYHLQDNITLNDSGKKFFNITKDIQEHFCAPKHTPLIISEQGETFRVTIRMSCGDAAYEQEESQNVKALPRWISNAVFADKIPELVKMTFNLIPYISTAKSAKRHQFTASDNVSIQKIIEHVISNEKSSQAENQGNDNNKNHSKSAEPSGIPTNANRLRILCQDQVIDPVLDLRTVKHFFWKGGGQLVLHYETLEHSDNESGNGLPEL</sequence>
<dbReference type="eggNOG" id="KOG0308">
    <property type="taxonomic scope" value="Eukaryota"/>
</dbReference>
<dbReference type="Proteomes" id="UP000009022">
    <property type="component" value="Unassembled WGS sequence"/>
</dbReference>
<dbReference type="PROSITE" id="PS50082">
    <property type="entry name" value="WD_REPEATS_2"/>
    <property type="match status" value="5"/>
</dbReference>
<evidence type="ECO:0000256" key="5">
    <source>
        <dbReference type="SAM" id="MobiDB-lite"/>
    </source>
</evidence>
<dbReference type="EMBL" id="DS985243">
    <property type="protein sequence ID" value="EDV27114.1"/>
    <property type="molecule type" value="Genomic_DNA"/>
</dbReference>
<dbReference type="STRING" id="10228.B3RSV8"/>
<dbReference type="InterPro" id="IPR051246">
    <property type="entry name" value="WDR48"/>
</dbReference>
<dbReference type="InParanoid" id="B3RSV8"/>
<dbReference type="RefSeq" id="XP_002111110.1">
    <property type="nucleotide sequence ID" value="XM_002111074.1"/>
</dbReference>
<dbReference type="InterPro" id="IPR021772">
    <property type="entry name" value="WDR48/Bun107"/>
</dbReference>
<dbReference type="GO" id="GO:0043130">
    <property type="term" value="F:ubiquitin binding"/>
    <property type="evidence" value="ECO:0000318"/>
    <property type="project" value="GO_Central"/>
</dbReference>
<dbReference type="PhylomeDB" id="B3RSV8"/>
<protein>
    <submittedName>
        <fullName evidence="6">Uncharacterized protein</fullName>
    </submittedName>
</protein>
<feature type="repeat" description="WD" evidence="4">
    <location>
        <begin position="75"/>
        <end position="107"/>
    </location>
</feature>
<dbReference type="InterPro" id="IPR001680">
    <property type="entry name" value="WD40_rpt"/>
</dbReference>
<dbReference type="InterPro" id="IPR020472">
    <property type="entry name" value="WD40_PAC1"/>
</dbReference>
<gene>
    <name evidence="6" type="ORF">TRIADDRAFT_22317</name>
</gene>
<evidence type="ECO:0000256" key="2">
    <source>
        <dbReference type="ARBA" id="ARBA00022574"/>
    </source>
</evidence>
<dbReference type="KEGG" id="tad:TRIADDRAFT_22317"/>
<evidence type="ECO:0000256" key="3">
    <source>
        <dbReference type="ARBA" id="ARBA00022737"/>
    </source>
</evidence>
<accession>B3RSV8</accession>
<dbReference type="PRINTS" id="PR00320">
    <property type="entry name" value="GPROTEINBRPT"/>
</dbReference>
<keyword evidence="7" id="KW-1185">Reference proteome</keyword>
<dbReference type="SMART" id="SM00320">
    <property type="entry name" value="WD40"/>
    <property type="match status" value="6"/>
</dbReference>
<dbReference type="CTD" id="6751801"/>
<dbReference type="Gene3D" id="2.130.10.10">
    <property type="entry name" value="YVTN repeat-like/Quinoprotein amine dehydrogenase"/>
    <property type="match status" value="2"/>
</dbReference>
<dbReference type="SUPFAM" id="SSF50978">
    <property type="entry name" value="WD40 repeat-like"/>
    <property type="match status" value="1"/>
</dbReference>
<dbReference type="OrthoDB" id="2421129at2759"/>
<evidence type="ECO:0000256" key="1">
    <source>
        <dbReference type="ARBA" id="ARBA00006917"/>
    </source>
</evidence>
<feature type="repeat" description="WD" evidence="4">
    <location>
        <begin position="213"/>
        <end position="254"/>
    </location>
</feature>
<reference evidence="6 7" key="1">
    <citation type="journal article" date="2008" name="Nature">
        <title>The Trichoplax genome and the nature of placozoans.</title>
        <authorList>
            <person name="Srivastava M."/>
            <person name="Begovic E."/>
            <person name="Chapman J."/>
            <person name="Putnam N.H."/>
            <person name="Hellsten U."/>
            <person name="Kawashima T."/>
            <person name="Kuo A."/>
            <person name="Mitros T."/>
            <person name="Salamov A."/>
            <person name="Carpenter M.L."/>
            <person name="Signorovitch A.Y."/>
            <person name="Moreno M.A."/>
            <person name="Kamm K."/>
            <person name="Grimwood J."/>
            <person name="Schmutz J."/>
            <person name="Shapiro H."/>
            <person name="Grigoriev I.V."/>
            <person name="Buss L.W."/>
            <person name="Schierwater B."/>
            <person name="Dellaporta S.L."/>
            <person name="Rokhsar D.S."/>
        </authorList>
    </citation>
    <scope>NUCLEOTIDE SEQUENCE [LARGE SCALE GENOMIC DNA]</scope>
    <source>
        <strain evidence="6 7">Grell-BS-1999</strain>
    </source>
</reference>
<dbReference type="InterPro" id="IPR015943">
    <property type="entry name" value="WD40/YVTN_repeat-like_dom_sf"/>
</dbReference>
<keyword evidence="2 4" id="KW-0853">WD repeat</keyword>
<keyword evidence="3" id="KW-0677">Repeat</keyword>
<feature type="region of interest" description="Disordered" evidence="5">
    <location>
        <begin position="604"/>
        <end position="631"/>
    </location>
</feature>
<dbReference type="HOGENOM" id="CLU_014960_0_1_1"/>